<feature type="chain" id="PRO_5028198754" description="Spp2/MOS2 G-patch domain-containing protein" evidence="4">
    <location>
        <begin position="19"/>
        <end position="363"/>
    </location>
</feature>
<dbReference type="EMBL" id="CAJEWN010000316">
    <property type="protein sequence ID" value="CAD2178302.1"/>
    <property type="molecule type" value="Genomic_DNA"/>
</dbReference>
<sequence length="363" mass="40133">MTLRFLFLFFFVFKGTHTMQISSNKSSTANSTKEFDSEINERLNNTLISSTSNEVKEIPKISFSVTKQKTTKVVSQNKLLGKRDRDEDEEEDDQSRKRGILHLENGVPVESGVPRKKEKVFIIPVLRLSNQAQIDRLKKLVEEGTASEQDLARLALLSESVGDNSDEIQIQPFEGKQTLLPASHSGMPTIVLPDDADPDYDSMPVGEFGLAFLRGCGWKNESSAIGRTNAQAVSMQLSKPRPKGLGLGASVPSTALEINASGNDKLSKNGTSDEKNVSRTLCKNSFVRCLAGMNKNVYGQVTSLDVENSSVFVEIAWPPDRMGKTIRVNQFSVELVSASDFKQKLNDSYGIKTESGVKKTRYR</sequence>
<comment type="subcellular location">
    <subcellularLocation>
        <location evidence="1">Nucleus</location>
    </subcellularLocation>
</comment>
<organism evidence="6 7">
    <name type="scientific">Meloidogyne enterolobii</name>
    <name type="common">Root-knot nematode worm</name>
    <name type="synonym">Meloidogyne mayaguensis</name>
    <dbReference type="NCBI Taxonomy" id="390850"/>
    <lineage>
        <taxon>Eukaryota</taxon>
        <taxon>Metazoa</taxon>
        <taxon>Ecdysozoa</taxon>
        <taxon>Nematoda</taxon>
        <taxon>Chromadorea</taxon>
        <taxon>Rhabditida</taxon>
        <taxon>Tylenchina</taxon>
        <taxon>Tylenchomorpha</taxon>
        <taxon>Tylenchoidea</taxon>
        <taxon>Meloidogynidae</taxon>
        <taxon>Meloidogyninae</taxon>
        <taxon>Meloidogyne</taxon>
    </lineage>
</organism>
<keyword evidence="4" id="KW-0732">Signal</keyword>
<evidence type="ECO:0000313" key="6">
    <source>
        <dbReference type="EMBL" id="CAD2178302.1"/>
    </source>
</evidence>
<evidence type="ECO:0000256" key="4">
    <source>
        <dbReference type="SAM" id="SignalP"/>
    </source>
</evidence>
<dbReference type="InterPro" id="IPR026822">
    <property type="entry name" value="Spp2/MOS2_G-patch"/>
</dbReference>
<dbReference type="Pfam" id="PF12656">
    <property type="entry name" value="G-patch_2"/>
    <property type="match status" value="1"/>
</dbReference>
<name>A0A6V7VU62_MELEN</name>
<evidence type="ECO:0000313" key="7">
    <source>
        <dbReference type="Proteomes" id="UP000580250"/>
    </source>
</evidence>
<dbReference type="AlphaFoldDB" id="A0A6V7VU62"/>
<gene>
    <name evidence="6" type="ORF">MENT_LOCUS30234</name>
</gene>
<accession>A0A6V7VU62</accession>
<dbReference type="Proteomes" id="UP000580250">
    <property type="component" value="Unassembled WGS sequence"/>
</dbReference>
<feature type="domain" description="Spp2/MOS2 G-patch" evidence="5">
    <location>
        <begin position="195"/>
        <end position="250"/>
    </location>
</feature>
<protein>
    <recommendedName>
        <fullName evidence="5">Spp2/MOS2 G-patch domain-containing protein</fullName>
    </recommendedName>
</protein>
<dbReference type="InterPro" id="IPR045166">
    <property type="entry name" value="Spp2-like"/>
</dbReference>
<dbReference type="GO" id="GO:0000398">
    <property type="term" value="P:mRNA splicing, via spliceosome"/>
    <property type="evidence" value="ECO:0007669"/>
    <property type="project" value="InterPro"/>
</dbReference>
<evidence type="ECO:0000259" key="5">
    <source>
        <dbReference type="Pfam" id="PF12656"/>
    </source>
</evidence>
<proteinExistence type="predicted"/>
<reference evidence="6 7" key="1">
    <citation type="submission" date="2020-08" db="EMBL/GenBank/DDBJ databases">
        <authorList>
            <person name="Koutsovoulos G."/>
            <person name="Danchin GJ E."/>
        </authorList>
    </citation>
    <scope>NUCLEOTIDE SEQUENCE [LARGE SCALE GENOMIC DNA]</scope>
</reference>
<evidence type="ECO:0000256" key="3">
    <source>
        <dbReference type="SAM" id="MobiDB-lite"/>
    </source>
</evidence>
<dbReference type="PANTHER" id="PTHR15818:SF2">
    <property type="entry name" value="G-PATCH DOMAIN AND KOW MOTIFS-CONTAINING PROTEIN"/>
    <property type="match status" value="1"/>
</dbReference>
<comment type="caution">
    <text evidence="6">The sequence shown here is derived from an EMBL/GenBank/DDBJ whole genome shotgun (WGS) entry which is preliminary data.</text>
</comment>
<keyword evidence="2" id="KW-0539">Nucleus</keyword>
<feature type="region of interest" description="Disordered" evidence="3">
    <location>
        <begin position="76"/>
        <end position="101"/>
    </location>
</feature>
<dbReference type="OrthoDB" id="5577072at2759"/>
<evidence type="ECO:0000256" key="2">
    <source>
        <dbReference type="ARBA" id="ARBA00023242"/>
    </source>
</evidence>
<evidence type="ECO:0000256" key="1">
    <source>
        <dbReference type="ARBA" id="ARBA00004123"/>
    </source>
</evidence>
<dbReference type="PANTHER" id="PTHR15818">
    <property type="entry name" value="G PATCH AND KOW-CONTAINING"/>
    <property type="match status" value="1"/>
</dbReference>
<dbReference type="GO" id="GO:0005681">
    <property type="term" value="C:spliceosomal complex"/>
    <property type="evidence" value="ECO:0007669"/>
    <property type="project" value="TreeGrafter"/>
</dbReference>
<feature type="signal peptide" evidence="4">
    <location>
        <begin position="1"/>
        <end position="18"/>
    </location>
</feature>